<sequence>MRALFLALWILLFWTLPSKSEELFVSSAMGTKELVTAIGKDFEKEKGHLVIFNFASSGKLAGQIERGADVDVYISASRFWANYLKEKGLLESVSPFAKTELVVVTYRSSKITSLQEAERIALGDRLAPVGKYAIQALQKLGLYDKLRDRLVYAPNVRQITIWVTTKNADAGIIYYSDYLKFKDRLKLLEVLPETSHDPIRFYVGIVSSSKKKEVAGEFKEFLLSAPSSTYKSFGFSKCGERN</sequence>
<keyword evidence="4" id="KW-0732">Signal</keyword>
<dbReference type="NCBIfam" id="TIGR01256">
    <property type="entry name" value="modA"/>
    <property type="match status" value="1"/>
</dbReference>
<evidence type="ECO:0000256" key="5">
    <source>
        <dbReference type="ARBA" id="ARBA00062515"/>
    </source>
</evidence>
<evidence type="ECO:0000313" key="7">
    <source>
        <dbReference type="EMBL" id="TCK06232.1"/>
    </source>
</evidence>
<evidence type="ECO:0000256" key="6">
    <source>
        <dbReference type="PIRSR" id="PIRSR004846-1"/>
    </source>
</evidence>
<evidence type="ECO:0000256" key="2">
    <source>
        <dbReference type="ARBA" id="ARBA00022505"/>
    </source>
</evidence>
<dbReference type="Proteomes" id="UP000295777">
    <property type="component" value="Unassembled WGS sequence"/>
</dbReference>
<comment type="subunit">
    <text evidence="5">The complex is composed of two ATP-binding proteins (ModC), two transmembrane proteins (ModB) and a solute-binding protein (ModA).</text>
</comment>
<organism evidence="7 8">
    <name type="scientific">Phorcysia thermohydrogeniphila</name>
    <dbReference type="NCBI Taxonomy" id="936138"/>
    <lineage>
        <taxon>Bacteria</taxon>
        <taxon>Pseudomonadati</taxon>
        <taxon>Aquificota</taxon>
        <taxon>Aquificia</taxon>
        <taxon>Desulfurobacteriales</taxon>
        <taxon>Desulfurobacteriaceae</taxon>
        <taxon>Phorcysia</taxon>
    </lineage>
</organism>
<dbReference type="GO" id="GO:0030973">
    <property type="term" value="F:molybdate ion binding"/>
    <property type="evidence" value="ECO:0007669"/>
    <property type="project" value="TreeGrafter"/>
</dbReference>
<reference evidence="7 8" key="1">
    <citation type="submission" date="2019-03" db="EMBL/GenBank/DDBJ databases">
        <title>Genomic Encyclopedia of Archaeal and Bacterial Type Strains, Phase II (KMG-II): from individual species to whole genera.</title>
        <authorList>
            <person name="Goeker M."/>
        </authorList>
    </citation>
    <scope>NUCLEOTIDE SEQUENCE [LARGE SCALE GENOMIC DNA]</scope>
    <source>
        <strain evidence="7 8">DSM 24425</strain>
    </source>
</reference>
<feature type="binding site" evidence="6">
    <location>
        <position position="156"/>
    </location>
    <ligand>
        <name>molybdate</name>
        <dbReference type="ChEBI" id="CHEBI:36264"/>
    </ligand>
</feature>
<dbReference type="RefSeq" id="WP_132524584.1">
    <property type="nucleotide sequence ID" value="NZ_SMFV01000001.1"/>
</dbReference>
<dbReference type="Pfam" id="PF13531">
    <property type="entry name" value="SBP_bac_11"/>
    <property type="match status" value="1"/>
</dbReference>
<dbReference type="PANTHER" id="PTHR30632">
    <property type="entry name" value="MOLYBDATE-BINDING PERIPLASMIC PROTEIN"/>
    <property type="match status" value="1"/>
</dbReference>
<protein>
    <submittedName>
        <fullName evidence="7">Molybdate transport system substrate-binding protein</fullName>
    </submittedName>
</protein>
<dbReference type="Gene3D" id="3.40.190.10">
    <property type="entry name" value="Periplasmic binding protein-like II"/>
    <property type="match status" value="2"/>
</dbReference>
<keyword evidence="8" id="KW-1185">Reference proteome</keyword>
<evidence type="ECO:0000313" key="8">
    <source>
        <dbReference type="Proteomes" id="UP000295777"/>
    </source>
</evidence>
<evidence type="ECO:0000256" key="3">
    <source>
        <dbReference type="ARBA" id="ARBA00022723"/>
    </source>
</evidence>
<evidence type="ECO:0000256" key="4">
    <source>
        <dbReference type="ARBA" id="ARBA00022729"/>
    </source>
</evidence>
<dbReference type="EMBL" id="SMFV01000001">
    <property type="protein sequence ID" value="TCK06232.1"/>
    <property type="molecule type" value="Genomic_DNA"/>
</dbReference>
<dbReference type="InterPro" id="IPR050682">
    <property type="entry name" value="ModA/WtpA"/>
</dbReference>
<dbReference type="SUPFAM" id="SSF53850">
    <property type="entry name" value="Periplasmic binding protein-like II"/>
    <property type="match status" value="1"/>
</dbReference>
<gene>
    <name evidence="7" type="ORF">CLV27_0033</name>
</gene>
<dbReference type="PANTHER" id="PTHR30632:SF0">
    <property type="entry name" value="SULFATE-BINDING PROTEIN"/>
    <property type="match status" value="1"/>
</dbReference>
<dbReference type="AlphaFoldDB" id="A0A4R1GP58"/>
<dbReference type="GO" id="GO:0015689">
    <property type="term" value="P:molybdate ion transport"/>
    <property type="evidence" value="ECO:0007669"/>
    <property type="project" value="InterPro"/>
</dbReference>
<comment type="similarity">
    <text evidence="1">Belongs to the bacterial solute-binding protein ModA family.</text>
</comment>
<accession>A0A4R1GP58</accession>
<comment type="caution">
    <text evidence="7">The sequence shown here is derived from an EMBL/GenBank/DDBJ whole genome shotgun (WGS) entry which is preliminary data.</text>
</comment>
<dbReference type="InterPro" id="IPR005950">
    <property type="entry name" value="ModA"/>
</dbReference>
<proteinExistence type="inferred from homology"/>
<dbReference type="GO" id="GO:1901359">
    <property type="term" value="F:tungstate binding"/>
    <property type="evidence" value="ECO:0007669"/>
    <property type="project" value="UniProtKB-ARBA"/>
</dbReference>
<dbReference type="GO" id="GO:0046872">
    <property type="term" value="F:metal ion binding"/>
    <property type="evidence" value="ECO:0007669"/>
    <property type="project" value="UniProtKB-KW"/>
</dbReference>
<feature type="binding site" evidence="6">
    <location>
        <position position="174"/>
    </location>
    <ligand>
        <name>molybdate</name>
        <dbReference type="ChEBI" id="CHEBI:36264"/>
    </ligand>
</feature>
<dbReference type="FunFam" id="3.40.190.10:FF:000035">
    <property type="entry name" value="Molybdate ABC transporter substrate-binding protein"/>
    <property type="match status" value="1"/>
</dbReference>
<feature type="binding site" evidence="6">
    <location>
        <position position="57"/>
    </location>
    <ligand>
        <name>molybdate</name>
        <dbReference type="ChEBI" id="CHEBI:36264"/>
    </ligand>
</feature>
<keyword evidence="3 6" id="KW-0479">Metal-binding</keyword>
<dbReference type="PIRSF" id="PIRSF004846">
    <property type="entry name" value="ModA"/>
    <property type="match status" value="1"/>
</dbReference>
<name>A0A4R1GP58_9BACT</name>
<dbReference type="OrthoDB" id="9785015at2"/>
<evidence type="ECO:0000256" key="1">
    <source>
        <dbReference type="ARBA" id="ARBA00009175"/>
    </source>
</evidence>
<keyword evidence="2 6" id="KW-0500">Molybdenum</keyword>